<proteinExistence type="predicted"/>
<organism evidence="1 2">
    <name type="scientific">Dothistroma septosporum (strain NZE10 / CBS 128990)</name>
    <name type="common">Red band needle blight fungus</name>
    <name type="synonym">Mycosphaerella pini</name>
    <dbReference type="NCBI Taxonomy" id="675120"/>
    <lineage>
        <taxon>Eukaryota</taxon>
        <taxon>Fungi</taxon>
        <taxon>Dikarya</taxon>
        <taxon>Ascomycota</taxon>
        <taxon>Pezizomycotina</taxon>
        <taxon>Dothideomycetes</taxon>
        <taxon>Dothideomycetidae</taxon>
        <taxon>Mycosphaerellales</taxon>
        <taxon>Mycosphaerellaceae</taxon>
        <taxon>Dothistroma</taxon>
    </lineage>
</organism>
<dbReference type="Proteomes" id="UP000016933">
    <property type="component" value="Unassembled WGS sequence"/>
</dbReference>
<evidence type="ECO:0000313" key="2">
    <source>
        <dbReference type="Proteomes" id="UP000016933"/>
    </source>
</evidence>
<dbReference type="EMBL" id="KB446545">
    <property type="protein sequence ID" value="EME39202.1"/>
    <property type="molecule type" value="Genomic_DNA"/>
</dbReference>
<protein>
    <submittedName>
        <fullName evidence="1">Uncharacterized protein</fullName>
    </submittedName>
</protein>
<reference evidence="2" key="1">
    <citation type="journal article" date="2012" name="PLoS Genet.">
        <title>The genomes of the fungal plant pathogens Cladosporium fulvum and Dothistroma septosporum reveal adaptation to different hosts and lifestyles but also signatures of common ancestry.</title>
        <authorList>
            <person name="de Wit P.J.G.M."/>
            <person name="van der Burgt A."/>
            <person name="Oekmen B."/>
            <person name="Stergiopoulos I."/>
            <person name="Abd-Elsalam K.A."/>
            <person name="Aerts A.L."/>
            <person name="Bahkali A.H."/>
            <person name="Beenen H.G."/>
            <person name="Chettri P."/>
            <person name="Cox M.P."/>
            <person name="Datema E."/>
            <person name="de Vries R.P."/>
            <person name="Dhillon B."/>
            <person name="Ganley A.R."/>
            <person name="Griffiths S.A."/>
            <person name="Guo Y."/>
            <person name="Hamelin R.C."/>
            <person name="Henrissat B."/>
            <person name="Kabir M.S."/>
            <person name="Jashni M.K."/>
            <person name="Kema G."/>
            <person name="Klaubauf S."/>
            <person name="Lapidus A."/>
            <person name="Levasseur A."/>
            <person name="Lindquist E."/>
            <person name="Mehrabi R."/>
            <person name="Ohm R.A."/>
            <person name="Owen T.J."/>
            <person name="Salamov A."/>
            <person name="Schwelm A."/>
            <person name="Schijlen E."/>
            <person name="Sun H."/>
            <person name="van den Burg H.A."/>
            <person name="van Ham R.C.H.J."/>
            <person name="Zhang S."/>
            <person name="Goodwin S.B."/>
            <person name="Grigoriev I.V."/>
            <person name="Collemare J."/>
            <person name="Bradshaw R.E."/>
        </authorList>
    </citation>
    <scope>NUCLEOTIDE SEQUENCE [LARGE SCALE GENOMIC DNA]</scope>
    <source>
        <strain evidence="2">NZE10 / CBS 128990</strain>
    </source>
</reference>
<reference evidence="1 2" key="2">
    <citation type="journal article" date="2012" name="PLoS Pathog.">
        <title>Diverse lifestyles and strategies of plant pathogenesis encoded in the genomes of eighteen Dothideomycetes fungi.</title>
        <authorList>
            <person name="Ohm R.A."/>
            <person name="Feau N."/>
            <person name="Henrissat B."/>
            <person name="Schoch C.L."/>
            <person name="Horwitz B.A."/>
            <person name="Barry K.W."/>
            <person name="Condon B.J."/>
            <person name="Copeland A.C."/>
            <person name="Dhillon B."/>
            <person name="Glaser F."/>
            <person name="Hesse C.N."/>
            <person name="Kosti I."/>
            <person name="LaButti K."/>
            <person name="Lindquist E.A."/>
            <person name="Lucas S."/>
            <person name="Salamov A.A."/>
            <person name="Bradshaw R.E."/>
            <person name="Ciuffetti L."/>
            <person name="Hamelin R.C."/>
            <person name="Kema G.H.J."/>
            <person name="Lawrence C."/>
            <person name="Scott J.A."/>
            <person name="Spatafora J.W."/>
            <person name="Turgeon B.G."/>
            <person name="de Wit P.J.G.M."/>
            <person name="Zhong S."/>
            <person name="Goodwin S.B."/>
            <person name="Grigoriev I.V."/>
        </authorList>
    </citation>
    <scope>NUCLEOTIDE SEQUENCE [LARGE SCALE GENOMIC DNA]</scope>
    <source>
        <strain evidence="2">NZE10 / CBS 128990</strain>
    </source>
</reference>
<name>M2XIA3_DOTSN</name>
<dbReference type="HOGENOM" id="CLU_1427944_0_0_1"/>
<evidence type="ECO:0000313" key="1">
    <source>
        <dbReference type="EMBL" id="EME39202.1"/>
    </source>
</evidence>
<accession>M2XIA3</accession>
<gene>
    <name evidence="1" type="ORF">DOTSEDRAFT_75065</name>
</gene>
<sequence length="190" mass="21569">MFLLFWPFPRLTPGGRRRFDWPRMQLALTLWRCSEGTRLTAIVLEDSSGIFSDLPARSSTHAALVCRHGLARTRSWQMCAVCKHIPLSHCCHLVNKGHESLGRTLRIHGTVSWHPANIARSYFCLVHVTLQLISVRGGDHHHTAYSGCLAAVLLLSMLLIRPTWQAYYISLPPHRILPPFPILLHCTSQH</sequence>
<dbReference type="AlphaFoldDB" id="M2XIA3"/>
<keyword evidence="2" id="KW-1185">Reference proteome</keyword>